<dbReference type="RefSeq" id="XP_014145393.1">
    <property type="nucleotide sequence ID" value="XM_014289918.1"/>
</dbReference>
<gene>
    <name evidence="1" type="ORF">SARC_15968</name>
</gene>
<dbReference type="GeneID" id="25916472"/>
<dbReference type="AlphaFoldDB" id="A0A0L0F4E3"/>
<protein>
    <submittedName>
        <fullName evidence="1">Uncharacterized protein</fullName>
    </submittedName>
</protein>
<organism evidence="1 2">
    <name type="scientific">Sphaeroforma arctica JP610</name>
    <dbReference type="NCBI Taxonomy" id="667725"/>
    <lineage>
        <taxon>Eukaryota</taxon>
        <taxon>Ichthyosporea</taxon>
        <taxon>Ichthyophonida</taxon>
        <taxon>Sphaeroforma</taxon>
    </lineage>
</organism>
<name>A0A0L0F4E3_9EUKA</name>
<dbReference type="Proteomes" id="UP000054560">
    <property type="component" value="Unassembled WGS sequence"/>
</dbReference>
<feature type="non-terminal residue" evidence="1">
    <location>
        <position position="110"/>
    </location>
</feature>
<reference evidence="1 2" key="1">
    <citation type="submission" date="2011-02" db="EMBL/GenBank/DDBJ databases">
        <title>The Genome Sequence of Sphaeroforma arctica JP610.</title>
        <authorList>
            <consortium name="The Broad Institute Genome Sequencing Platform"/>
            <person name="Russ C."/>
            <person name="Cuomo C."/>
            <person name="Young S.K."/>
            <person name="Zeng Q."/>
            <person name="Gargeya S."/>
            <person name="Alvarado L."/>
            <person name="Berlin A."/>
            <person name="Chapman S.B."/>
            <person name="Chen Z."/>
            <person name="Freedman E."/>
            <person name="Gellesch M."/>
            <person name="Goldberg J."/>
            <person name="Griggs A."/>
            <person name="Gujja S."/>
            <person name="Heilman E."/>
            <person name="Heiman D."/>
            <person name="Howarth C."/>
            <person name="Mehta T."/>
            <person name="Neiman D."/>
            <person name="Pearson M."/>
            <person name="Roberts A."/>
            <person name="Saif S."/>
            <person name="Shea T."/>
            <person name="Shenoy N."/>
            <person name="Sisk P."/>
            <person name="Stolte C."/>
            <person name="Sykes S."/>
            <person name="White J."/>
            <person name="Yandava C."/>
            <person name="Burger G."/>
            <person name="Gray M.W."/>
            <person name="Holland P.W.H."/>
            <person name="King N."/>
            <person name="Lang F.B.F."/>
            <person name="Roger A.J."/>
            <person name="Ruiz-Trillo I."/>
            <person name="Haas B."/>
            <person name="Nusbaum C."/>
            <person name="Birren B."/>
        </authorList>
    </citation>
    <scope>NUCLEOTIDE SEQUENCE [LARGE SCALE GENOMIC DNA]</scope>
    <source>
        <strain evidence="1 2">JP610</strain>
    </source>
</reference>
<sequence length="110" mass="12236">MLEYAASDVALLLRLGKAMYLDLVQKSVSLPGSSVSATTNMWEVAARASQLRVNGTFKVRRSHFERLFKSEFARGGFLLEMCELGLQHFSEEESVVLYGRVGFKGRVSTA</sequence>
<proteinExistence type="predicted"/>
<dbReference type="EMBL" id="KQ248699">
    <property type="protein sequence ID" value="KNC71491.1"/>
    <property type="molecule type" value="Genomic_DNA"/>
</dbReference>
<keyword evidence="2" id="KW-1185">Reference proteome</keyword>
<accession>A0A0L0F4E3</accession>
<evidence type="ECO:0000313" key="2">
    <source>
        <dbReference type="Proteomes" id="UP000054560"/>
    </source>
</evidence>
<evidence type="ECO:0000313" key="1">
    <source>
        <dbReference type="EMBL" id="KNC71491.1"/>
    </source>
</evidence>